<dbReference type="EMBL" id="CP090892">
    <property type="protein sequence ID" value="ULU08377.1"/>
    <property type="molecule type" value="Genomic_DNA"/>
</dbReference>
<feature type="chain" id="PRO_5042134262" description="DUF281 domain-containing protein" evidence="1">
    <location>
        <begin position="19"/>
        <end position="171"/>
    </location>
</feature>
<reference evidence="3 4" key="1">
    <citation type="submission" date="2022-05" db="EMBL/GenBank/DDBJ databases">
        <title>Chromosome-level reference genomes for two strains of Caenorhabditis briggsae: an improved platform for comparative genomics.</title>
        <authorList>
            <person name="Stevens L."/>
            <person name="Andersen E.C."/>
        </authorList>
    </citation>
    <scope>NUCLEOTIDE SEQUENCE [LARGE SCALE GENOMIC DNA]</scope>
    <source>
        <strain evidence="3">QX1410_ONT</strain>
        <tissue evidence="3">Whole-organism</tissue>
    </source>
</reference>
<proteinExistence type="predicted"/>
<keyword evidence="1" id="KW-0732">Signal</keyword>
<name>A0AAE9DMZ1_CAEBR</name>
<dbReference type="PANTHER" id="PTHR36517">
    <property type="entry name" value="PROTEIN CBG25732"/>
    <property type="match status" value="1"/>
</dbReference>
<dbReference type="AlphaFoldDB" id="A0AAE9DMZ1"/>
<dbReference type="PANTHER" id="PTHR36517:SF1">
    <property type="entry name" value="C6 DOMAIN-CONTAINING PROTEIN-RELATED"/>
    <property type="match status" value="1"/>
</dbReference>
<protein>
    <recommendedName>
        <fullName evidence="2">DUF281 domain-containing protein</fullName>
    </recommendedName>
</protein>
<dbReference type="Pfam" id="PF03436">
    <property type="entry name" value="DUF281"/>
    <property type="match status" value="1"/>
</dbReference>
<gene>
    <name evidence="3" type="ORF">L3Y34_019509</name>
</gene>
<feature type="domain" description="DUF281" evidence="2">
    <location>
        <begin position="98"/>
        <end position="152"/>
    </location>
</feature>
<sequence>MLVQLFILSIFFVPQLKACVATIPPEEVYITTTEAISPTTTKAISEPVEETTEATTEMTTEVTTAAGAGCGMCDIYAIAPEMPDPDTDFDTSPRDPVDGCQQTHVQCTRDDPLFCDSVVMTAVNADGTHDVSVNSAQTFVDSTLLCGDDGLYSFNGIMGITQLICTFTKCE</sequence>
<feature type="signal peptide" evidence="1">
    <location>
        <begin position="1"/>
        <end position="18"/>
    </location>
</feature>
<dbReference type="Proteomes" id="UP000827892">
    <property type="component" value="Chromosome II"/>
</dbReference>
<organism evidence="3 4">
    <name type="scientific">Caenorhabditis briggsae</name>
    <dbReference type="NCBI Taxonomy" id="6238"/>
    <lineage>
        <taxon>Eukaryota</taxon>
        <taxon>Metazoa</taxon>
        <taxon>Ecdysozoa</taxon>
        <taxon>Nematoda</taxon>
        <taxon>Chromadorea</taxon>
        <taxon>Rhabditida</taxon>
        <taxon>Rhabditina</taxon>
        <taxon>Rhabditomorpha</taxon>
        <taxon>Rhabditoidea</taxon>
        <taxon>Rhabditidae</taxon>
        <taxon>Peloderinae</taxon>
        <taxon>Caenorhabditis</taxon>
    </lineage>
</organism>
<evidence type="ECO:0000256" key="1">
    <source>
        <dbReference type="SAM" id="SignalP"/>
    </source>
</evidence>
<evidence type="ECO:0000259" key="2">
    <source>
        <dbReference type="Pfam" id="PF03436"/>
    </source>
</evidence>
<evidence type="ECO:0000313" key="4">
    <source>
        <dbReference type="Proteomes" id="UP000827892"/>
    </source>
</evidence>
<evidence type="ECO:0000313" key="3">
    <source>
        <dbReference type="EMBL" id="ULU08377.1"/>
    </source>
</evidence>
<accession>A0AAE9DMZ1</accession>
<dbReference type="InterPro" id="IPR005098">
    <property type="entry name" value="DUF281"/>
</dbReference>